<keyword evidence="3" id="KW-1185">Reference proteome</keyword>
<evidence type="ECO:0000313" key="2">
    <source>
        <dbReference type="EMBL" id="MFC3965955.1"/>
    </source>
</evidence>
<keyword evidence="2" id="KW-0418">Kinase</keyword>
<feature type="region of interest" description="Disordered" evidence="1">
    <location>
        <begin position="59"/>
        <end position="88"/>
    </location>
</feature>
<protein>
    <submittedName>
        <fullName evidence="2">Sensor histidine kinase</fullName>
    </submittedName>
</protein>
<keyword evidence="2" id="KW-0808">Transferase</keyword>
<feature type="compositionally biased region" description="Low complexity" evidence="1">
    <location>
        <begin position="59"/>
        <end position="69"/>
    </location>
</feature>
<feature type="non-terminal residue" evidence="2">
    <location>
        <position position="1"/>
    </location>
</feature>
<feature type="region of interest" description="Disordered" evidence="1">
    <location>
        <begin position="130"/>
        <end position="195"/>
    </location>
</feature>
<dbReference type="Proteomes" id="UP001595696">
    <property type="component" value="Unassembled WGS sequence"/>
</dbReference>
<sequence>PSPKVGFPGVAALARRYGFTVYIDGPNAYGGMRAMVYIPEALLITPPQAAPEPIEAAPEPVAAGAVRSGNGNGNGNGNGSGGADRFGAQPARFEAPAAAVRAEPPVSAVRAEPPVAAARAEAPVALRAEPAEPADDDEEHTFSVHEITSGGLPKRRRRAVAPAVGAGGPRTDPGLARPDIAAAWQSGSKSGRAAA</sequence>
<gene>
    <name evidence="2" type="ORF">ACFO0B_28535</name>
</gene>
<evidence type="ECO:0000313" key="3">
    <source>
        <dbReference type="Proteomes" id="UP001595696"/>
    </source>
</evidence>
<name>A0ABV8E0J9_9NOCA</name>
<dbReference type="GO" id="GO:0016301">
    <property type="term" value="F:kinase activity"/>
    <property type="evidence" value="ECO:0007669"/>
    <property type="project" value="UniProtKB-KW"/>
</dbReference>
<reference evidence="3" key="1">
    <citation type="journal article" date="2019" name="Int. J. Syst. Evol. Microbiol.">
        <title>The Global Catalogue of Microorganisms (GCM) 10K type strain sequencing project: providing services to taxonomists for standard genome sequencing and annotation.</title>
        <authorList>
            <consortium name="The Broad Institute Genomics Platform"/>
            <consortium name="The Broad Institute Genome Sequencing Center for Infectious Disease"/>
            <person name="Wu L."/>
            <person name="Ma J."/>
        </authorList>
    </citation>
    <scope>NUCLEOTIDE SEQUENCE [LARGE SCALE GENOMIC DNA]</scope>
    <source>
        <strain evidence="3">CGMCC 4.7330</strain>
    </source>
</reference>
<feature type="non-terminal residue" evidence="2">
    <location>
        <position position="195"/>
    </location>
</feature>
<comment type="caution">
    <text evidence="2">The sequence shown here is derived from an EMBL/GenBank/DDBJ whole genome shotgun (WGS) entry which is preliminary data.</text>
</comment>
<dbReference type="EMBL" id="JBHSAX010000031">
    <property type="protein sequence ID" value="MFC3965955.1"/>
    <property type="molecule type" value="Genomic_DNA"/>
</dbReference>
<feature type="compositionally biased region" description="Gly residues" evidence="1">
    <location>
        <begin position="70"/>
        <end position="84"/>
    </location>
</feature>
<accession>A0ABV8E0J9</accession>
<proteinExistence type="predicted"/>
<organism evidence="2 3">
    <name type="scientific">Nocardia jiangsuensis</name>
    <dbReference type="NCBI Taxonomy" id="1691563"/>
    <lineage>
        <taxon>Bacteria</taxon>
        <taxon>Bacillati</taxon>
        <taxon>Actinomycetota</taxon>
        <taxon>Actinomycetes</taxon>
        <taxon>Mycobacteriales</taxon>
        <taxon>Nocardiaceae</taxon>
        <taxon>Nocardia</taxon>
    </lineage>
</organism>
<evidence type="ECO:0000256" key="1">
    <source>
        <dbReference type="SAM" id="MobiDB-lite"/>
    </source>
</evidence>